<dbReference type="PROSITE" id="PS51257">
    <property type="entry name" value="PROKAR_LIPOPROTEIN"/>
    <property type="match status" value="1"/>
</dbReference>
<dbReference type="AlphaFoldDB" id="A0A931HTJ3"/>
<dbReference type="EMBL" id="JADZSC010000001">
    <property type="protein sequence ID" value="MBH0228986.1"/>
    <property type="molecule type" value="Genomic_DNA"/>
</dbReference>
<dbReference type="Proteomes" id="UP000614490">
    <property type="component" value="Unassembled WGS sequence"/>
</dbReference>
<keyword evidence="2" id="KW-1185">Reference proteome</keyword>
<proteinExistence type="predicted"/>
<accession>A0A931HTJ3</accession>
<reference evidence="1 2" key="1">
    <citation type="journal article" date="2005" name="Int. J. Syst. Evol. Microbiol.">
        <title>Halobacillus yeomjeoni sp. nov., isolated from a marine solar saltern in Korea.</title>
        <authorList>
            <person name="Yoon J.H."/>
            <person name="Kang S.J."/>
            <person name="Lee C.H."/>
            <person name="Oh H.W."/>
            <person name="Oh T.K."/>
        </authorList>
    </citation>
    <scope>NUCLEOTIDE SEQUENCE [LARGE SCALE GENOMIC DNA]</scope>
    <source>
        <strain evidence="1 2">KCTC 3957</strain>
    </source>
</reference>
<evidence type="ECO:0000313" key="2">
    <source>
        <dbReference type="Proteomes" id="UP000614490"/>
    </source>
</evidence>
<dbReference type="RefSeq" id="WP_197315621.1">
    <property type="nucleotide sequence ID" value="NZ_JADZSC010000001.1"/>
</dbReference>
<gene>
    <name evidence="1" type="ORF">H0267_02060</name>
</gene>
<protein>
    <submittedName>
        <fullName evidence="1">Uncharacterized protein</fullName>
    </submittedName>
</protein>
<name>A0A931HTJ3_9BACI</name>
<organism evidence="1 2">
    <name type="scientific">Halobacillus yeomjeoni</name>
    <dbReference type="NCBI Taxonomy" id="311194"/>
    <lineage>
        <taxon>Bacteria</taxon>
        <taxon>Bacillati</taxon>
        <taxon>Bacillota</taxon>
        <taxon>Bacilli</taxon>
        <taxon>Bacillales</taxon>
        <taxon>Bacillaceae</taxon>
        <taxon>Halobacillus</taxon>
    </lineage>
</organism>
<sequence>MKYGILLSITILLVVAGCLPAEKNIEILSAKKDSYEVYLYTKSEPSNKAQNYISALLDWKTATKDQLQMEFQQTKVSLDNIHLKEEQLPALIIKKEGKMVSQITGEQPSRDIFSTIDRSITMASK</sequence>
<comment type="caution">
    <text evidence="1">The sequence shown here is derived from an EMBL/GenBank/DDBJ whole genome shotgun (WGS) entry which is preliminary data.</text>
</comment>
<evidence type="ECO:0000313" key="1">
    <source>
        <dbReference type="EMBL" id="MBH0228986.1"/>
    </source>
</evidence>